<accession>A0AAV5T7Q1</accession>
<proteinExistence type="predicted"/>
<protein>
    <submittedName>
        <fullName evidence="1">Uncharacterized protein</fullName>
    </submittedName>
</protein>
<feature type="non-terminal residue" evidence="1">
    <location>
        <position position="75"/>
    </location>
</feature>
<organism evidence="1 2">
    <name type="scientific">Pristionchus entomophagus</name>
    <dbReference type="NCBI Taxonomy" id="358040"/>
    <lineage>
        <taxon>Eukaryota</taxon>
        <taxon>Metazoa</taxon>
        <taxon>Ecdysozoa</taxon>
        <taxon>Nematoda</taxon>
        <taxon>Chromadorea</taxon>
        <taxon>Rhabditida</taxon>
        <taxon>Rhabditina</taxon>
        <taxon>Diplogasteromorpha</taxon>
        <taxon>Diplogasteroidea</taxon>
        <taxon>Neodiplogasteridae</taxon>
        <taxon>Pristionchus</taxon>
    </lineage>
</organism>
<keyword evidence="2" id="KW-1185">Reference proteome</keyword>
<sequence length="75" mass="8645">DAINPGRWNSRVSQRPCRGVLRSRGNLSGLTEEPSRIRPYRRFGASSHREGDCTYMRENHRLVWFVSGDRAVKSV</sequence>
<dbReference type="AlphaFoldDB" id="A0AAV5T7Q1"/>
<dbReference type="Proteomes" id="UP001432027">
    <property type="component" value="Unassembled WGS sequence"/>
</dbReference>
<evidence type="ECO:0000313" key="1">
    <source>
        <dbReference type="EMBL" id="GMS90173.1"/>
    </source>
</evidence>
<feature type="non-terminal residue" evidence="1">
    <location>
        <position position="1"/>
    </location>
</feature>
<evidence type="ECO:0000313" key="2">
    <source>
        <dbReference type="Proteomes" id="UP001432027"/>
    </source>
</evidence>
<dbReference type="EMBL" id="BTSX01000003">
    <property type="protein sequence ID" value="GMS90173.1"/>
    <property type="molecule type" value="Genomic_DNA"/>
</dbReference>
<gene>
    <name evidence="1" type="ORF">PENTCL1PPCAC_12348</name>
</gene>
<reference evidence="1" key="1">
    <citation type="submission" date="2023-10" db="EMBL/GenBank/DDBJ databases">
        <title>Genome assembly of Pristionchus species.</title>
        <authorList>
            <person name="Yoshida K."/>
            <person name="Sommer R.J."/>
        </authorList>
    </citation>
    <scope>NUCLEOTIDE SEQUENCE</scope>
    <source>
        <strain evidence="1">RS0144</strain>
    </source>
</reference>
<comment type="caution">
    <text evidence="1">The sequence shown here is derived from an EMBL/GenBank/DDBJ whole genome shotgun (WGS) entry which is preliminary data.</text>
</comment>
<name>A0AAV5T7Q1_9BILA</name>